<dbReference type="SUPFAM" id="SSF53850">
    <property type="entry name" value="Periplasmic binding protein-like II"/>
    <property type="match status" value="1"/>
</dbReference>
<keyword evidence="3" id="KW-0238">DNA-binding</keyword>
<evidence type="ECO:0000313" key="7">
    <source>
        <dbReference type="Proteomes" id="UP000268192"/>
    </source>
</evidence>
<dbReference type="EMBL" id="CP032509">
    <property type="protein sequence ID" value="AZN70982.1"/>
    <property type="molecule type" value="Genomic_DNA"/>
</dbReference>
<evidence type="ECO:0000256" key="2">
    <source>
        <dbReference type="ARBA" id="ARBA00023015"/>
    </source>
</evidence>
<evidence type="ECO:0000256" key="4">
    <source>
        <dbReference type="ARBA" id="ARBA00023163"/>
    </source>
</evidence>
<dbReference type="PANTHER" id="PTHR30537">
    <property type="entry name" value="HTH-TYPE TRANSCRIPTIONAL REGULATOR"/>
    <property type="match status" value="1"/>
</dbReference>
<accession>A0A3S9B255</accession>
<dbReference type="KEGG" id="abaw:D5400_06550"/>
<dbReference type="InterPro" id="IPR005119">
    <property type="entry name" value="LysR_subst-bd"/>
</dbReference>
<sequence>MQSGCAIMHSANWDDLRFVLAVVDGGSAKAAAAALDVDHTTVLRRMSALEKHYGVKLFDRDQSGYRPTPTCHAIVEIARSVSHSVAEIEQKILGRHRRLEGRVKLTTTDTIYLCGLEDMIAEFGTLHPDIVIETHVTNSKLDIARYAADIAVRPSRAPPQWLTGRRVTGLSFALYGATTEFAKIDDPLTEQCAWVGLGEALAGSPAHGWISDNVQPERIVLRADSFALVPAMLLSGRRLGIMPCCMGDSRDGLMRIGPVRREMDTFIWVLTAQGHQSPQRVRTLCDFLARALRRRKATMEGRP</sequence>
<keyword evidence="4" id="KW-0804">Transcription</keyword>
<dbReference type="AlphaFoldDB" id="A0A3S9B255"/>
<dbReference type="PROSITE" id="PS50931">
    <property type="entry name" value="HTH_LYSR"/>
    <property type="match status" value="1"/>
</dbReference>
<dbReference type="GO" id="GO:0003700">
    <property type="term" value="F:DNA-binding transcription factor activity"/>
    <property type="evidence" value="ECO:0007669"/>
    <property type="project" value="InterPro"/>
</dbReference>
<dbReference type="Pfam" id="PF00126">
    <property type="entry name" value="HTH_1"/>
    <property type="match status" value="1"/>
</dbReference>
<dbReference type="SUPFAM" id="SSF46785">
    <property type="entry name" value="Winged helix' DNA-binding domain"/>
    <property type="match status" value="1"/>
</dbReference>
<keyword evidence="2" id="KW-0805">Transcription regulation</keyword>
<dbReference type="Proteomes" id="UP000268192">
    <property type="component" value="Chromosome"/>
</dbReference>
<dbReference type="PANTHER" id="PTHR30537:SF3">
    <property type="entry name" value="TRANSCRIPTIONAL REGULATORY PROTEIN"/>
    <property type="match status" value="1"/>
</dbReference>
<dbReference type="Pfam" id="PF03466">
    <property type="entry name" value="LysR_substrate"/>
    <property type="match status" value="1"/>
</dbReference>
<dbReference type="Gene3D" id="3.40.190.290">
    <property type="match status" value="1"/>
</dbReference>
<evidence type="ECO:0000256" key="3">
    <source>
        <dbReference type="ARBA" id="ARBA00023125"/>
    </source>
</evidence>
<feature type="domain" description="HTH lysR-type" evidence="5">
    <location>
        <begin position="12"/>
        <end position="68"/>
    </location>
</feature>
<reference evidence="6 7" key="1">
    <citation type="submission" date="2018-09" db="EMBL/GenBank/DDBJ databases">
        <title>Marinorhizobium profundi gen. nov., sp. nov., isolated from a deep-sea sediment sample from the New Britain Trench and proposal of Marinorhizobiaceae fam. nov. in the order Rhizobiales of the class Alphaproteobacteria.</title>
        <authorList>
            <person name="Cao J."/>
        </authorList>
    </citation>
    <scope>NUCLEOTIDE SEQUENCE [LARGE SCALE GENOMIC DNA]</scope>
    <source>
        <strain evidence="6 7">WS11</strain>
    </source>
</reference>
<dbReference type="OrthoDB" id="9787460at2"/>
<dbReference type="InterPro" id="IPR058163">
    <property type="entry name" value="LysR-type_TF_proteobact-type"/>
</dbReference>
<dbReference type="InterPro" id="IPR036388">
    <property type="entry name" value="WH-like_DNA-bd_sf"/>
</dbReference>
<protein>
    <submittedName>
        <fullName evidence="6">LysR family transcriptional regulator</fullName>
    </submittedName>
</protein>
<comment type="similarity">
    <text evidence="1">Belongs to the LysR transcriptional regulatory family.</text>
</comment>
<dbReference type="InterPro" id="IPR036390">
    <property type="entry name" value="WH_DNA-bd_sf"/>
</dbReference>
<gene>
    <name evidence="6" type="ORF">D5400_06550</name>
</gene>
<organism evidence="6 7">
    <name type="scientific">Georhizobium profundi</name>
    <dbReference type="NCBI Taxonomy" id="2341112"/>
    <lineage>
        <taxon>Bacteria</taxon>
        <taxon>Pseudomonadati</taxon>
        <taxon>Pseudomonadota</taxon>
        <taxon>Alphaproteobacteria</taxon>
        <taxon>Hyphomicrobiales</taxon>
        <taxon>Rhizobiaceae</taxon>
        <taxon>Georhizobium</taxon>
    </lineage>
</organism>
<proteinExistence type="inferred from homology"/>
<evidence type="ECO:0000259" key="5">
    <source>
        <dbReference type="PROSITE" id="PS50931"/>
    </source>
</evidence>
<dbReference type="InterPro" id="IPR000847">
    <property type="entry name" value="LysR_HTH_N"/>
</dbReference>
<dbReference type="GO" id="GO:0043565">
    <property type="term" value="F:sequence-specific DNA binding"/>
    <property type="evidence" value="ECO:0007669"/>
    <property type="project" value="TreeGrafter"/>
</dbReference>
<keyword evidence="7" id="KW-1185">Reference proteome</keyword>
<dbReference type="Gene3D" id="1.10.10.10">
    <property type="entry name" value="Winged helix-like DNA-binding domain superfamily/Winged helix DNA-binding domain"/>
    <property type="match status" value="1"/>
</dbReference>
<name>A0A3S9B255_9HYPH</name>
<evidence type="ECO:0000256" key="1">
    <source>
        <dbReference type="ARBA" id="ARBA00009437"/>
    </source>
</evidence>
<dbReference type="GO" id="GO:0006351">
    <property type="term" value="P:DNA-templated transcription"/>
    <property type="evidence" value="ECO:0007669"/>
    <property type="project" value="TreeGrafter"/>
</dbReference>
<evidence type="ECO:0000313" key="6">
    <source>
        <dbReference type="EMBL" id="AZN70982.1"/>
    </source>
</evidence>